<dbReference type="PROSITE" id="PS51278">
    <property type="entry name" value="GATASE_TYPE_2"/>
    <property type="match status" value="1"/>
</dbReference>
<keyword evidence="8" id="KW-0061">Asparagine biosynthesis</keyword>
<dbReference type="PANTHER" id="PTHR43284">
    <property type="entry name" value="ASPARAGINE SYNTHETASE (GLUTAMINE-HYDROLYZING)"/>
    <property type="match status" value="1"/>
</dbReference>
<sequence length="624" mass="71152">MCGICGVLSFSGERAQENAVAAMADAIRHRGPDGNGSFVEGPVGLGHRRLAIIDLSEGGAQPMPYANGRYHITYNGEVYNYRELRTELEQLGCRFRSSSDTEVVLAAYAAWGRGCAKRFNGMFALGIWDTLKGELFLARDRYGIKPLYYAFFGDTFLFGSEQKAILAHPAARRKLDPKAMLEYFTFQNIFTDRTLLKDIKTFPTGCTAVIALTEKRLKLTRYWDFDFREPEVCLSDAEYQEELSMLLEQAVSRQMVSDVEVGAYLSGGIDSGCISALAARSNPYMKSFTCGFDLHSSTGLEAGFDERERAELMSYLFKTEHYEMVLKAGDMERCLPALAYHLEEPRVGQSYPNYYIAKLASKFVKVVLGGAGGDELFGGYPWRYYRAASCSSFEHYIDEYYVFWQRLIPNRLIKRVFAPIWDEVRDVWTRDIFSNVFGERRDAPSSPEQFVNNSLYFEAKTFLHGLLTVKDKLSMAHSLETRVPFLDNDLVDFAMRLPVNTKLGNLREAIRINENETSSKANKYFRKTRDGKLILRKVAERFVPPDISTAAKQGFSAPDASWFRGESIKFVGDRLIKNDARIYRYLDRSSVRELVMEHLSGQSNRRLLVWSLINVDEWMGQYLQ</sequence>
<dbReference type="EC" id="6.3.5.4" evidence="3"/>
<dbReference type="GO" id="GO:0005829">
    <property type="term" value="C:cytosol"/>
    <property type="evidence" value="ECO:0007669"/>
    <property type="project" value="TreeGrafter"/>
</dbReference>
<accession>A0A7K1KN75</accession>
<dbReference type="Pfam" id="PF13537">
    <property type="entry name" value="GATase_7"/>
    <property type="match status" value="1"/>
</dbReference>
<dbReference type="PANTHER" id="PTHR43284:SF1">
    <property type="entry name" value="ASPARAGINE SYNTHETASE"/>
    <property type="match status" value="1"/>
</dbReference>
<evidence type="ECO:0000256" key="3">
    <source>
        <dbReference type="ARBA" id="ARBA00012737"/>
    </source>
</evidence>
<dbReference type="InterPro" id="IPR017932">
    <property type="entry name" value="GATase_2_dom"/>
</dbReference>
<dbReference type="InterPro" id="IPR014729">
    <property type="entry name" value="Rossmann-like_a/b/a_fold"/>
</dbReference>
<feature type="active site" description="For GATase activity" evidence="8">
    <location>
        <position position="2"/>
    </location>
</feature>
<dbReference type="InterPro" id="IPR033738">
    <property type="entry name" value="AsnB_N"/>
</dbReference>
<dbReference type="Gene3D" id="3.60.20.10">
    <property type="entry name" value="Glutamine Phosphoribosylpyrophosphate, subunit 1, domain 1"/>
    <property type="match status" value="1"/>
</dbReference>
<dbReference type="Pfam" id="PF00733">
    <property type="entry name" value="Asn_synthase"/>
    <property type="match status" value="1"/>
</dbReference>
<dbReference type="InterPro" id="IPR006426">
    <property type="entry name" value="Asn_synth_AEB"/>
</dbReference>
<dbReference type="GO" id="GO:0004066">
    <property type="term" value="F:asparagine synthase (glutamine-hydrolyzing) activity"/>
    <property type="evidence" value="ECO:0007669"/>
    <property type="project" value="UniProtKB-EC"/>
</dbReference>
<feature type="domain" description="Glutamine amidotransferase type-2" evidence="10">
    <location>
        <begin position="2"/>
        <end position="186"/>
    </location>
</feature>
<dbReference type="InterPro" id="IPR001962">
    <property type="entry name" value="Asn_synthase"/>
</dbReference>
<reference evidence="11 12" key="1">
    <citation type="submission" date="2019-11" db="EMBL/GenBank/DDBJ databases">
        <title>Pseudodesulfovibrio alkaliphilus, sp. nov., an alkaliphilic sulfate-reducing bacteria from mud volcano of Taman peninsula, Russia.</title>
        <authorList>
            <person name="Frolova A."/>
            <person name="Merkel A.Y."/>
            <person name="Slobodkin A.I."/>
        </authorList>
    </citation>
    <scope>NUCLEOTIDE SEQUENCE [LARGE SCALE GENOMIC DNA]</scope>
    <source>
        <strain evidence="11 12">F-1</strain>
    </source>
</reference>
<dbReference type="GO" id="GO:0005524">
    <property type="term" value="F:ATP binding"/>
    <property type="evidence" value="ECO:0007669"/>
    <property type="project" value="UniProtKB-KW"/>
</dbReference>
<dbReference type="SUPFAM" id="SSF52402">
    <property type="entry name" value="Adenine nucleotide alpha hydrolases-like"/>
    <property type="match status" value="1"/>
</dbReference>
<dbReference type="InterPro" id="IPR051786">
    <property type="entry name" value="ASN_synthetase/amidase"/>
</dbReference>
<dbReference type="GO" id="GO:0006529">
    <property type="term" value="P:asparagine biosynthetic process"/>
    <property type="evidence" value="ECO:0007669"/>
    <property type="project" value="UniProtKB-KW"/>
</dbReference>
<comment type="caution">
    <text evidence="11">The sequence shown here is derived from an EMBL/GenBank/DDBJ whole genome shotgun (WGS) entry which is preliminary data.</text>
</comment>
<keyword evidence="6 8" id="KW-0315">Glutamine amidotransferase</keyword>
<feature type="binding site" evidence="9">
    <location>
        <position position="100"/>
    </location>
    <ligand>
        <name>L-glutamine</name>
        <dbReference type="ChEBI" id="CHEBI:58359"/>
    </ligand>
</feature>
<evidence type="ECO:0000256" key="6">
    <source>
        <dbReference type="ARBA" id="ARBA00022962"/>
    </source>
</evidence>
<dbReference type="NCBIfam" id="TIGR01536">
    <property type="entry name" value="asn_synth_AEB"/>
    <property type="match status" value="1"/>
</dbReference>
<dbReference type="SUPFAM" id="SSF56235">
    <property type="entry name" value="N-terminal nucleophile aminohydrolases (Ntn hydrolases)"/>
    <property type="match status" value="1"/>
</dbReference>
<protein>
    <recommendedName>
        <fullName evidence="3">asparagine synthase (glutamine-hydrolyzing)</fullName>
        <ecNumber evidence="3">6.3.5.4</ecNumber>
    </recommendedName>
</protein>
<comment type="catalytic activity">
    <reaction evidence="7">
        <text>L-aspartate + L-glutamine + ATP + H2O = L-asparagine + L-glutamate + AMP + diphosphate + H(+)</text>
        <dbReference type="Rhea" id="RHEA:12228"/>
        <dbReference type="ChEBI" id="CHEBI:15377"/>
        <dbReference type="ChEBI" id="CHEBI:15378"/>
        <dbReference type="ChEBI" id="CHEBI:29985"/>
        <dbReference type="ChEBI" id="CHEBI:29991"/>
        <dbReference type="ChEBI" id="CHEBI:30616"/>
        <dbReference type="ChEBI" id="CHEBI:33019"/>
        <dbReference type="ChEBI" id="CHEBI:58048"/>
        <dbReference type="ChEBI" id="CHEBI:58359"/>
        <dbReference type="ChEBI" id="CHEBI:456215"/>
        <dbReference type="EC" id="6.3.5.4"/>
    </reaction>
</comment>
<evidence type="ECO:0000256" key="1">
    <source>
        <dbReference type="ARBA" id="ARBA00005187"/>
    </source>
</evidence>
<dbReference type="InterPro" id="IPR029055">
    <property type="entry name" value="Ntn_hydrolases_N"/>
</dbReference>
<evidence type="ECO:0000256" key="9">
    <source>
        <dbReference type="PIRSR" id="PIRSR001589-2"/>
    </source>
</evidence>
<evidence type="ECO:0000256" key="8">
    <source>
        <dbReference type="PIRSR" id="PIRSR001589-1"/>
    </source>
</evidence>
<keyword evidence="5 9" id="KW-0067">ATP-binding</keyword>
<evidence type="ECO:0000256" key="4">
    <source>
        <dbReference type="ARBA" id="ARBA00022741"/>
    </source>
</evidence>
<keyword evidence="11" id="KW-0436">Ligase</keyword>
<evidence type="ECO:0000256" key="2">
    <source>
        <dbReference type="ARBA" id="ARBA00005752"/>
    </source>
</evidence>
<dbReference type="Gene3D" id="3.40.50.620">
    <property type="entry name" value="HUPs"/>
    <property type="match status" value="1"/>
</dbReference>
<evidence type="ECO:0000313" key="12">
    <source>
        <dbReference type="Proteomes" id="UP000461162"/>
    </source>
</evidence>
<organism evidence="11 12">
    <name type="scientific">Pseudodesulfovibrio alkaliphilus</name>
    <dbReference type="NCBI Taxonomy" id="2661613"/>
    <lineage>
        <taxon>Bacteria</taxon>
        <taxon>Pseudomonadati</taxon>
        <taxon>Thermodesulfobacteriota</taxon>
        <taxon>Desulfovibrionia</taxon>
        <taxon>Desulfovibrionales</taxon>
        <taxon>Desulfovibrionaceae</taxon>
    </lineage>
</organism>
<evidence type="ECO:0000256" key="5">
    <source>
        <dbReference type="ARBA" id="ARBA00022840"/>
    </source>
</evidence>
<keyword evidence="8" id="KW-0028">Amino-acid biosynthesis</keyword>
<name>A0A7K1KN75_9BACT</name>
<dbReference type="PIRSF" id="PIRSF001589">
    <property type="entry name" value="Asn_synthetase_glu-h"/>
    <property type="match status" value="1"/>
</dbReference>
<comment type="similarity">
    <text evidence="2">Belongs to the asparagine synthetase family.</text>
</comment>
<gene>
    <name evidence="11" type="primary">asnB</name>
    <name evidence="11" type="ORF">GKC30_07815</name>
</gene>
<keyword evidence="4 9" id="KW-0547">Nucleotide-binding</keyword>
<comment type="pathway">
    <text evidence="1">Amino-acid biosynthesis; L-asparagine biosynthesis; L-asparagine from L-aspartate (L-Gln route): step 1/1.</text>
</comment>
<evidence type="ECO:0000313" key="11">
    <source>
        <dbReference type="EMBL" id="MUM77534.1"/>
    </source>
</evidence>
<dbReference type="Proteomes" id="UP000461162">
    <property type="component" value="Unassembled WGS sequence"/>
</dbReference>
<dbReference type="RefSeq" id="WP_155933767.1">
    <property type="nucleotide sequence ID" value="NZ_WODC01000004.1"/>
</dbReference>
<proteinExistence type="inferred from homology"/>
<keyword evidence="12" id="KW-1185">Reference proteome</keyword>
<dbReference type="CDD" id="cd00712">
    <property type="entry name" value="AsnB"/>
    <property type="match status" value="1"/>
</dbReference>
<evidence type="ECO:0000259" key="10">
    <source>
        <dbReference type="PROSITE" id="PS51278"/>
    </source>
</evidence>
<dbReference type="AlphaFoldDB" id="A0A7K1KN75"/>
<dbReference type="CDD" id="cd01991">
    <property type="entry name" value="Asn_synthase_B_C"/>
    <property type="match status" value="1"/>
</dbReference>
<evidence type="ECO:0000256" key="7">
    <source>
        <dbReference type="ARBA" id="ARBA00048741"/>
    </source>
</evidence>
<dbReference type="EMBL" id="WODC01000004">
    <property type="protein sequence ID" value="MUM77534.1"/>
    <property type="molecule type" value="Genomic_DNA"/>
</dbReference>